<comment type="caution">
    <text evidence="2">The sequence shown here is derived from an EMBL/GenBank/DDBJ whole genome shotgun (WGS) entry which is preliminary data.</text>
</comment>
<dbReference type="RefSeq" id="WP_271321911.1">
    <property type="nucleotide sequence ID" value="NZ_JAAGKO020000020.1"/>
</dbReference>
<evidence type="ECO:0000313" key="3">
    <source>
        <dbReference type="Proteomes" id="UP001156398"/>
    </source>
</evidence>
<dbReference type="Proteomes" id="UP001156398">
    <property type="component" value="Unassembled WGS sequence"/>
</dbReference>
<name>A0ABT6W010_9ACTN</name>
<evidence type="ECO:0000313" key="2">
    <source>
        <dbReference type="EMBL" id="MDI5964080.1"/>
    </source>
</evidence>
<dbReference type="EMBL" id="JAAGKO020000020">
    <property type="protein sequence ID" value="MDI5964080.1"/>
    <property type="molecule type" value="Genomic_DNA"/>
</dbReference>
<evidence type="ECO:0000256" key="1">
    <source>
        <dbReference type="SAM" id="MobiDB-lite"/>
    </source>
</evidence>
<protein>
    <recommendedName>
        <fullName evidence="4">Secreted protein/lipoprotein</fullName>
    </recommendedName>
</protein>
<organism evidence="2 3">
    <name type="scientific">Streptantibioticus silvisoli</name>
    <dbReference type="NCBI Taxonomy" id="2705255"/>
    <lineage>
        <taxon>Bacteria</taxon>
        <taxon>Bacillati</taxon>
        <taxon>Actinomycetota</taxon>
        <taxon>Actinomycetes</taxon>
        <taxon>Kitasatosporales</taxon>
        <taxon>Streptomycetaceae</taxon>
        <taxon>Streptantibioticus</taxon>
    </lineage>
</organism>
<evidence type="ECO:0008006" key="4">
    <source>
        <dbReference type="Google" id="ProtNLM"/>
    </source>
</evidence>
<reference evidence="2 3" key="1">
    <citation type="submission" date="2023-05" db="EMBL/GenBank/DDBJ databases">
        <title>Streptantibioticus silvisoli sp. nov., acidotolerant actinomycetes 1 from pine litter.</title>
        <authorList>
            <person name="Swiecimska M."/>
            <person name="Golinska P."/>
            <person name="Sangal V."/>
            <person name="Wachnowicz B."/>
            <person name="Goodfellow M."/>
        </authorList>
    </citation>
    <scope>NUCLEOTIDE SEQUENCE [LARGE SCALE GENOMIC DNA]</scope>
    <source>
        <strain evidence="2 3">SL54</strain>
    </source>
</reference>
<gene>
    <name evidence="2" type="ORF">POF43_015375</name>
</gene>
<feature type="region of interest" description="Disordered" evidence="1">
    <location>
        <begin position="23"/>
        <end position="53"/>
    </location>
</feature>
<keyword evidence="3" id="KW-1185">Reference proteome</keyword>
<feature type="compositionally biased region" description="Low complexity" evidence="1">
    <location>
        <begin position="23"/>
        <end position="51"/>
    </location>
</feature>
<sequence length="188" mass="19080">MPVAVLVAGATVTVTLGGCSHQSSGTAGAQAASTPSAAPSVPVTPSASTGSGSARSLATAAYLGMWRDMTRAAATSDWELPALAHHATGEALSTISRGLYADHLNGLVTKGKPKESPMVTSVDPVGVPTTVMIADCGDSSHWLKYRKSTGKLADNDPGGRQAITAEVKRGSDGTWRVTRFAVEGVGTC</sequence>
<proteinExistence type="predicted"/>
<accession>A0ABT6W010</accession>